<organism evidence="1 2">
    <name type="scientific">Aphanizomenon flos-aquae WA102</name>
    <dbReference type="NCBI Taxonomy" id="1710896"/>
    <lineage>
        <taxon>Bacteria</taxon>
        <taxon>Bacillati</taxon>
        <taxon>Cyanobacteriota</taxon>
        <taxon>Cyanophyceae</taxon>
        <taxon>Nostocales</taxon>
        <taxon>Aphanizomenonaceae</taxon>
        <taxon>Aphanizomenon</taxon>
    </lineage>
</organism>
<sequence length="197" mass="23906">MCRGREGYNDLEWLMPFVILGGRLHETERVRLWDEVYGFVRKVERNHFHRRFQVNKDYTDQRVILFYELCTWKWERNISWCCKTFIQAFPHLECILMLRRWGVGGVELQHYTGWGVKAIVTYLTLYRNKENYEQYWIRKNGRPPNSVALKNWEWKARWVENLIGEHLLTQFIEGVRSELEYEAYEGDGDFPEISGED</sequence>
<dbReference type="Proteomes" id="UP000092093">
    <property type="component" value="Unassembled WGS sequence"/>
</dbReference>
<gene>
    <name evidence="1" type="ORF">AN484_07170</name>
</gene>
<proteinExistence type="predicted"/>
<accession>A0A1B7X518</accession>
<evidence type="ECO:0000313" key="1">
    <source>
        <dbReference type="EMBL" id="OBQ44455.1"/>
    </source>
</evidence>
<evidence type="ECO:0000313" key="2">
    <source>
        <dbReference type="Proteomes" id="UP000092093"/>
    </source>
</evidence>
<comment type="caution">
    <text evidence="1">The sequence shown here is derived from an EMBL/GenBank/DDBJ whole genome shotgun (WGS) entry which is preliminary data.</text>
</comment>
<dbReference type="AlphaFoldDB" id="A0A1B7X518"/>
<protein>
    <submittedName>
        <fullName evidence="1">Uncharacterized protein</fullName>
    </submittedName>
</protein>
<name>A0A1B7X518_APHFL</name>
<dbReference type="EMBL" id="LJOW01000022">
    <property type="protein sequence ID" value="OBQ44455.1"/>
    <property type="molecule type" value="Genomic_DNA"/>
</dbReference>
<reference evidence="1 2" key="1">
    <citation type="submission" date="2015-09" db="EMBL/GenBank/DDBJ databases">
        <title>Aphanizomenon flos-aquae WA102.</title>
        <authorList>
            <person name="Driscoll C."/>
        </authorList>
    </citation>
    <scope>NUCLEOTIDE SEQUENCE [LARGE SCALE GENOMIC DNA]</scope>
    <source>
        <strain evidence="1">WA102</strain>
    </source>
</reference>